<gene>
    <name evidence="1" type="ORF">SAMN06265360_10653</name>
</gene>
<evidence type="ECO:0000313" key="1">
    <source>
        <dbReference type="EMBL" id="SNR44478.1"/>
    </source>
</evidence>
<dbReference type="EMBL" id="FZNW01000006">
    <property type="protein sequence ID" value="SNR44478.1"/>
    <property type="molecule type" value="Genomic_DNA"/>
</dbReference>
<proteinExistence type="predicted"/>
<name>A0A238WDG7_9PSEU</name>
<dbReference type="Proteomes" id="UP000198348">
    <property type="component" value="Unassembled WGS sequence"/>
</dbReference>
<keyword evidence="2" id="KW-1185">Reference proteome</keyword>
<protein>
    <submittedName>
        <fullName evidence="1">Uncharacterized protein</fullName>
    </submittedName>
</protein>
<reference evidence="1 2" key="1">
    <citation type="submission" date="2017-06" db="EMBL/GenBank/DDBJ databases">
        <authorList>
            <person name="Kim H.J."/>
            <person name="Triplett B.A."/>
        </authorList>
    </citation>
    <scope>NUCLEOTIDE SEQUENCE [LARGE SCALE GENOMIC DNA]</scope>
    <source>
        <strain evidence="1 2">DSM 45207</strain>
    </source>
</reference>
<evidence type="ECO:0000313" key="2">
    <source>
        <dbReference type="Proteomes" id="UP000198348"/>
    </source>
</evidence>
<organism evidence="1 2">
    <name type="scientific">Haloechinothrix alba</name>
    <dbReference type="NCBI Taxonomy" id="664784"/>
    <lineage>
        <taxon>Bacteria</taxon>
        <taxon>Bacillati</taxon>
        <taxon>Actinomycetota</taxon>
        <taxon>Actinomycetes</taxon>
        <taxon>Pseudonocardiales</taxon>
        <taxon>Pseudonocardiaceae</taxon>
        <taxon>Haloechinothrix</taxon>
    </lineage>
</organism>
<sequence>MQVTTSNPGVTVLIRPEWWPYSSCCRAGTGRHRVIDDGDHTWLGRALDATRRSLTAMRGWFL</sequence>
<dbReference type="AlphaFoldDB" id="A0A238WDG7"/>
<accession>A0A238WDG7</accession>